<dbReference type="CDD" id="cd20303">
    <property type="entry name" value="cupin_ChrR_1"/>
    <property type="match status" value="1"/>
</dbReference>
<proteinExistence type="predicted"/>
<accession>A0A951U333</accession>
<dbReference type="Gene3D" id="2.60.120.10">
    <property type="entry name" value="Jelly Rolls"/>
    <property type="match status" value="1"/>
</dbReference>
<gene>
    <name evidence="2" type="ORF">KME07_02110</name>
</gene>
<dbReference type="InterPro" id="IPR011051">
    <property type="entry name" value="RmlC_Cupin_sf"/>
</dbReference>
<evidence type="ECO:0000259" key="1">
    <source>
        <dbReference type="Pfam" id="PF12973"/>
    </source>
</evidence>
<protein>
    <submittedName>
        <fullName evidence="2">Cupin domain-containing protein</fullName>
    </submittedName>
</protein>
<name>A0A951U333_9CYAN</name>
<dbReference type="EMBL" id="JAHHHV010000008">
    <property type="protein sequence ID" value="MBW4464219.1"/>
    <property type="molecule type" value="Genomic_DNA"/>
</dbReference>
<dbReference type="InterPro" id="IPR025979">
    <property type="entry name" value="ChrR-like_cupin_dom"/>
</dbReference>
<sequence>MELNADFTKRAVVHGAALPWQASPIPGVKRRMLDRIGDEVARATTIVRYAPNSQFSPHTHDGGEEFLVLAGVFQDEQGDYPVGTYVRNPPTSHHRPGSVGGCTILVKLWQFDPDDRTQITLNTAQQPYRANLTRLGVSTMPLFADSRETVQLERWEANTSIDLLVPHGLEIFVIQGDFTESSEVFQPYSWLRLPPDSRLLAQSGAEGCQIWLKQLESKTFH</sequence>
<evidence type="ECO:0000313" key="2">
    <source>
        <dbReference type="EMBL" id="MBW4464219.1"/>
    </source>
</evidence>
<comment type="caution">
    <text evidence="2">The sequence shown here is derived from an EMBL/GenBank/DDBJ whole genome shotgun (WGS) entry which is preliminary data.</text>
</comment>
<dbReference type="InterPro" id="IPR014710">
    <property type="entry name" value="RmlC-like_jellyroll"/>
</dbReference>
<dbReference type="Proteomes" id="UP000707356">
    <property type="component" value="Unassembled WGS sequence"/>
</dbReference>
<feature type="domain" description="ChrR-like cupin" evidence="1">
    <location>
        <begin position="9"/>
        <end position="111"/>
    </location>
</feature>
<dbReference type="SUPFAM" id="SSF51182">
    <property type="entry name" value="RmlC-like cupins"/>
    <property type="match status" value="2"/>
</dbReference>
<organism evidence="2 3">
    <name type="scientific">Pegethrix bostrychoides GSE-TBD4-15B</name>
    <dbReference type="NCBI Taxonomy" id="2839662"/>
    <lineage>
        <taxon>Bacteria</taxon>
        <taxon>Bacillati</taxon>
        <taxon>Cyanobacteriota</taxon>
        <taxon>Cyanophyceae</taxon>
        <taxon>Oculatellales</taxon>
        <taxon>Oculatellaceae</taxon>
        <taxon>Pegethrix</taxon>
    </lineage>
</organism>
<evidence type="ECO:0000313" key="3">
    <source>
        <dbReference type="Proteomes" id="UP000707356"/>
    </source>
</evidence>
<dbReference type="AlphaFoldDB" id="A0A951U333"/>
<reference evidence="2" key="2">
    <citation type="journal article" date="2022" name="Microbiol. Resour. Announc.">
        <title>Metagenome Sequencing to Explore Phylogenomics of Terrestrial Cyanobacteria.</title>
        <authorList>
            <person name="Ward R.D."/>
            <person name="Stajich J.E."/>
            <person name="Johansen J.R."/>
            <person name="Huntemann M."/>
            <person name="Clum A."/>
            <person name="Foster B."/>
            <person name="Foster B."/>
            <person name="Roux S."/>
            <person name="Palaniappan K."/>
            <person name="Varghese N."/>
            <person name="Mukherjee S."/>
            <person name="Reddy T.B.K."/>
            <person name="Daum C."/>
            <person name="Copeland A."/>
            <person name="Chen I.A."/>
            <person name="Ivanova N.N."/>
            <person name="Kyrpides N.C."/>
            <person name="Shapiro N."/>
            <person name="Eloe-Fadrosh E.A."/>
            <person name="Pietrasiak N."/>
        </authorList>
    </citation>
    <scope>NUCLEOTIDE SEQUENCE</scope>
    <source>
        <strain evidence="2">GSE-TBD4-15B</strain>
    </source>
</reference>
<reference evidence="2" key="1">
    <citation type="submission" date="2021-05" db="EMBL/GenBank/DDBJ databases">
        <authorList>
            <person name="Pietrasiak N."/>
            <person name="Ward R."/>
            <person name="Stajich J.E."/>
            <person name="Kurbessoian T."/>
        </authorList>
    </citation>
    <scope>NUCLEOTIDE SEQUENCE</scope>
    <source>
        <strain evidence="2">GSE-TBD4-15B</strain>
    </source>
</reference>
<dbReference type="Pfam" id="PF12973">
    <property type="entry name" value="Cupin_7"/>
    <property type="match status" value="1"/>
</dbReference>